<reference evidence="3" key="1">
    <citation type="submission" date="2020-04" db="EMBL/GenBank/DDBJ databases">
        <authorList>
            <person name="Zhang T."/>
        </authorList>
    </citation>
    <scope>NUCLEOTIDE SEQUENCE</scope>
    <source>
        <strain evidence="3">HKST-UBA13</strain>
    </source>
</reference>
<proteinExistence type="predicted"/>
<comment type="caution">
    <text evidence="3">The sequence shown here is derived from an EMBL/GenBank/DDBJ whole genome shotgun (WGS) entry which is preliminary data.</text>
</comment>
<dbReference type="AlphaFoldDB" id="A0A955L250"/>
<organism evidence="3 4">
    <name type="scientific">Candidatus Dojkabacteria bacterium</name>
    <dbReference type="NCBI Taxonomy" id="2099670"/>
    <lineage>
        <taxon>Bacteria</taxon>
        <taxon>Candidatus Dojkabacteria</taxon>
    </lineage>
</organism>
<sequence>MKKHILLALHQYIDDSEAGGVEKHVEDLKNELVKDFKVSIIYTSKDCNSLMLRTYEDKSEQIYSFPLKEKLYKFTQTNEELSNLIKKLVSSIKVDTIHVHHTLYVGFDIFQVAKELEIPLTYTIHDYYLISPDFNQNYKFIDGEYVEDKTENNKYFAELTNNKSFRLKDWQDYSKKILKLADSITVPSETVKKEILKVFDVSSINVISLGLPLSKKQSLNKYSINTICFFGSTHYPNKGRHIIENVSLALLEKNKRIKIQFLGTKAEAWPSLEEQERVNFLGKYKRKNVISKLQEANPAFIVFLSLSKETFSFTLSEAWLAGIPVIVGPIGAQAERVEKNRGGIILESFEQEEIIKKITELLKNKEELLKLRKEVKKIPGLSIKETLESYKKLYKYSKKPSTVDIDINDFLAQAQNTYPQFEKYSKTISLQKELFESHIRILDNHIENLNKFINEAKPELEKYRSLKGKINWIIKPIRR</sequence>
<dbReference type="InterPro" id="IPR028098">
    <property type="entry name" value="Glyco_trans_4-like_N"/>
</dbReference>
<dbReference type="Pfam" id="PF00534">
    <property type="entry name" value="Glycos_transf_1"/>
    <property type="match status" value="1"/>
</dbReference>
<feature type="domain" description="Glycosyl transferase family 1" evidence="1">
    <location>
        <begin position="270"/>
        <end position="377"/>
    </location>
</feature>
<evidence type="ECO:0000313" key="4">
    <source>
        <dbReference type="Proteomes" id="UP000775877"/>
    </source>
</evidence>
<dbReference type="SUPFAM" id="SSF53756">
    <property type="entry name" value="UDP-Glycosyltransferase/glycogen phosphorylase"/>
    <property type="match status" value="1"/>
</dbReference>
<evidence type="ECO:0000313" key="3">
    <source>
        <dbReference type="EMBL" id="MCA9381519.1"/>
    </source>
</evidence>
<feature type="non-terminal residue" evidence="3">
    <location>
        <position position="479"/>
    </location>
</feature>
<dbReference type="EMBL" id="JAGQLJ010000122">
    <property type="protein sequence ID" value="MCA9381519.1"/>
    <property type="molecule type" value="Genomic_DNA"/>
</dbReference>
<dbReference type="InterPro" id="IPR050194">
    <property type="entry name" value="Glycosyltransferase_grp1"/>
</dbReference>
<dbReference type="Gene3D" id="3.40.50.2000">
    <property type="entry name" value="Glycogen Phosphorylase B"/>
    <property type="match status" value="2"/>
</dbReference>
<dbReference type="PANTHER" id="PTHR45947">
    <property type="entry name" value="SULFOQUINOVOSYL TRANSFERASE SQD2"/>
    <property type="match status" value="1"/>
</dbReference>
<dbReference type="PANTHER" id="PTHR45947:SF3">
    <property type="entry name" value="SULFOQUINOVOSYL TRANSFERASE SQD2"/>
    <property type="match status" value="1"/>
</dbReference>
<dbReference type="InterPro" id="IPR001296">
    <property type="entry name" value="Glyco_trans_1"/>
</dbReference>
<dbReference type="Proteomes" id="UP000775877">
    <property type="component" value="Unassembled WGS sequence"/>
</dbReference>
<evidence type="ECO:0000259" key="2">
    <source>
        <dbReference type="Pfam" id="PF13439"/>
    </source>
</evidence>
<dbReference type="CDD" id="cd03801">
    <property type="entry name" value="GT4_PimA-like"/>
    <property type="match status" value="1"/>
</dbReference>
<accession>A0A955L250</accession>
<dbReference type="GO" id="GO:0016757">
    <property type="term" value="F:glycosyltransferase activity"/>
    <property type="evidence" value="ECO:0007669"/>
    <property type="project" value="InterPro"/>
</dbReference>
<evidence type="ECO:0000259" key="1">
    <source>
        <dbReference type="Pfam" id="PF00534"/>
    </source>
</evidence>
<dbReference type="Pfam" id="PF13439">
    <property type="entry name" value="Glyco_transf_4"/>
    <property type="match status" value="1"/>
</dbReference>
<protein>
    <submittedName>
        <fullName evidence="3">Glycosyltransferase family 4 protein</fullName>
    </submittedName>
</protein>
<reference evidence="3" key="2">
    <citation type="journal article" date="2021" name="Microbiome">
        <title>Successional dynamics and alternative stable states in a saline activated sludge microbial community over 9 years.</title>
        <authorList>
            <person name="Wang Y."/>
            <person name="Ye J."/>
            <person name="Ju F."/>
            <person name="Liu L."/>
            <person name="Boyd J.A."/>
            <person name="Deng Y."/>
            <person name="Parks D.H."/>
            <person name="Jiang X."/>
            <person name="Yin X."/>
            <person name="Woodcroft B.J."/>
            <person name="Tyson G.W."/>
            <person name="Hugenholtz P."/>
            <person name="Polz M.F."/>
            <person name="Zhang T."/>
        </authorList>
    </citation>
    <scope>NUCLEOTIDE SEQUENCE</scope>
    <source>
        <strain evidence="3">HKST-UBA13</strain>
    </source>
</reference>
<gene>
    <name evidence="3" type="ORF">KC678_04595</name>
</gene>
<name>A0A955L250_9BACT</name>
<feature type="domain" description="Glycosyltransferase subfamily 4-like N-terminal" evidence="2">
    <location>
        <begin position="19"/>
        <end position="213"/>
    </location>
</feature>